<protein>
    <submittedName>
        <fullName evidence="12">Metalloprotease 1</fullName>
    </submittedName>
</protein>
<dbReference type="KEGG" id="pchm:VFPPC_04151"/>
<evidence type="ECO:0000259" key="11">
    <source>
        <dbReference type="Pfam" id="PF05572"/>
    </source>
</evidence>
<evidence type="ECO:0000256" key="2">
    <source>
        <dbReference type="ARBA" id="ARBA00008721"/>
    </source>
</evidence>
<keyword evidence="8 12" id="KW-0482">Metalloprotease</keyword>
<evidence type="ECO:0000256" key="7">
    <source>
        <dbReference type="ARBA" id="ARBA00022833"/>
    </source>
</evidence>
<evidence type="ECO:0000256" key="9">
    <source>
        <dbReference type="ARBA" id="ARBA00023157"/>
    </source>
</evidence>
<dbReference type="GO" id="GO:0046872">
    <property type="term" value="F:metal ion binding"/>
    <property type="evidence" value="ECO:0007669"/>
    <property type="project" value="UniProtKB-KW"/>
</dbReference>
<keyword evidence="7" id="KW-0862">Zinc</keyword>
<evidence type="ECO:0000256" key="5">
    <source>
        <dbReference type="ARBA" id="ARBA00022729"/>
    </source>
</evidence>
<comment type="similarity">
    <text evidence="2">Belongs to the peptidase M43B family.</text>
</comment>
<dbReference type="CDD" id="cd04275">
    <property type="entry name" value="ZnMc_pappalysin_like"/>
    <property type="match status" value="1"/>
</dbReference>
<dbReference type="SUPFAM" id="SSF55486">
    <property type="entry name" value="Metalloproteases ('zincins'), catalytic domain"/>
    <property type="match status" value="1"/>
</dbReference>
<keyword evidence="9" id="KW-1015">Disulfide bond</keyword>
<proteinExistence type="inferred from homology"/>
<feature type="domain" description="Peptidase M43 pregnancy-associated plasma-A" evidence="11">
    <location>
        <begin position="145"/>
        <end position="284"/>
    </location>
</feature>
<dbReference type="InterPro" id="IPR024079">
    <property type="entry name" value="MetalloPept_cat_dom_sf"/>
</dbReference>
<accession>A0A179FS19</accession>
<dbReference type="EMBL" id="LSBJ02000003">
    <property type="protein sequence ID" value="OAQ67809.1"/>
    <property type="molecule type" value="Genomic_DNA"/>
</dbReference>
<evidence type="ECO:0000313" key="13">
    <source>
        <dbReference type="Proteomes" id="UP000078397"/>
    </source>
</evidence>
<dbReference type="InterPro" id="IPR008754">
    <property type="entry name" value="Peptidase_M43"/>
</dbReference>
<dbReference type="STRING" id="1380566.A0A179FS19"/>
<evidence type="ECO:0000256" key="6">
    <source>
        <dbReference type="ARBA" id="ARBA00022801"/>
    </source>
</evidence>
<evidence type="ECO:0000256" key="8">
    <source>
        <dbReference type="ARBA" id="ARBA00023049"/>
    </source>
</evidence>
<keyword evidence="3" id="KW-0645">Protease</keyword>
<dbReference type="GO" id="GO:0008237">
    <property type="term" value="F:metallopeptidase activity"/>
    <property type="evidence" value="ECO:0007669"/>
    <property type="project" value="UniProtKB-KW"/>
</dbReference>
<dbReference type="Proteomes" id="UP000078397">
    <property type="component" value="Unassembled WGS sequence"/>
</dbReference>
<dbReference type="PANTHER" id="PTHR47466">
    <property type="match status" value="1"/>
</dbReference>
<sequence length="292" mass="32517">MLIKSFILSSLAVLSLALREKHNGRPSKGSFLRCGLGEPPKALIEQASAFQVAEQSLTSQDLVAAGSIIVKVYYHVVAIDESQENGYVPDYLIRRQHDVLNAAFRGSGMSFALPKIDYTINPDWAMGSNDTEMKTKLRKGRYQDLNIYITQAPMGMPGLLGVCTFPTYGAEWTPEFKVDGCTVHAETLPEGKFEEVNLGYVVVHEVGHWFGLLHTFQGGCIEGDFVDDTPAQDRPNFGCPKQVPDTCVGDDFPGLDPIHNYMDYSDDVCMNSFTVGQINRMKSFWNLWRKGM</sequence>
<keyword evidence="6" id="KW-0378">Hydrolase</keyword>
<evidence type="ECO:0000313" key="12">
    <source>
        <dbReference type="EMBL" id="OAQ67809.1"/>
    </source>
</evidence>
<dbReference type="AlphaFoldDB" id="A0A179FS19"/>
<evidence type="ECO:0000256" key="1">
    <source>
        <dbReference type="ARBA" id="ARBA00003174"/>
    </source>
</evidence>
<organism evidence="12 13">
    <name type="scientific">Pochonia chlamydosporia 170</name>
    <dbReference type="NCBI Taxonomy" id="1380566"/>
    <lineage>
        <taxon>Eukaryota</taxon>
        <taxon>Fungi</taxon>
        <taxon>Dikarya</taxon>
        <taxon>Ascomycota</taxon>
        <taxon>Pezizomycotina</taxon>
        <taxon>Sordariomycetes</taxon>
        <taxon>Hypocreomycetidae</taxon>
        <taxon>Hypocreales</taxon>
        <taxon>Clavicipitaceae</taxon>
        <taxon>Pochonia</taxon>
    </lineage>
</organism>
<evidence type="ECO:0000256" key="3">
    <source>
        <dbReference type="ARBA" id="ARBA00022670"/>
    </source>
</evidence>
<evidence type="ECO:0000256" key="4">
    <source>
        <dbReference type="ARBA" id="ARBA00022723"/>
    </source>
</evidence>
<comment type="function">
    <text evidence="1">Secreted metalloproteinase that allows assimilation of proteinaceous substrates.</text>
</comment>
<feature type="signal peptide" evidence="10">
    <location>
        <begin position="1"/>
        <end position="17"/>
    </location>
</feature>
<dbReference type="RefSeq" id="XP_018144659.1">
    <property type="nucleotide sequence ID" value="XM_018283551.1"/>
</dbReference>
<reference evidence="12 13" key="1">
    <citation type="journal article" date="2016" name="PLoS Pathog.">
        <title>Biosynthesis of antibiotic leucinostatins in bio-control fungus Purpureocillium lilacinum and their inhibition on phytophthora revealed by genome mining.</title>
        <authorList>
            <person name="Wang G."/>
            <person name="Liu Z."/>
            <person name="Lin R."/>
            <person name="Li E."/>
            <person name="Mao Z."/>
            <person name="Ling J."/>
            <person name="Yang Y."/>
            <person name="Yin W.B."/>
            <person name="Xie B."/>
        </authorList>
    </citation>
    <scope>NUCLEOTIDE SEQUENCE [LARGE SCALE GENOMIC DNA]</scope>
    <source>
        <strain evidence="12">170</strain>
    </source>
</reference>
<dbReference type="Gene3D" id="3.40.390.10">
    <property type="entry name" value="Collagenase (Catalytic Domain)"/>
    <property type="match status" value="1"/>
</dbReference>
<keyword evidence="5 10" id="KW-0732">Signal</keyword>
<name>A0A179FS19_METCM</name>
<keyword evidence="13" id="KW-1185">Reference proteome</keyword>
<comment type="caution">
    <text evidence="12">The sequence shown here is derived from an EMBL/GenBank/DDBJ whole genome shotgun (WGS) entry which is preliminary data.</text>
</comment>
<gene>
    <name evidence="12" type="ORF">VFPPC_04151</name>
</gene>
<dbReference type="Pfam" id="PF05572">
    <property type="entry name" value="Peptidase_M43"/>
    <property type="match status" value="1"/>
</dbReference>
<dbReference type="GO" id="GO:0006508">
    <property type="term" value="P:proteolysis"/>
    <property type="evidence" value="ECO:0007669"/>
    <property type="project" value="UniProtKB-KW"/>
</dbReference>
<dbReference type="OrthoDB" id="536211at2759"/>
<evidence type="ECO:0000256" key="10">
    <source>
        <dbReference type="SAM" id="SignalP"/>
    </source>
</evidence>
<dbReference type="GeneID" id="28847545"/>
<dbReference type="PANTHER" id="PTHR47466:SF1">
    <property type="entry name" value="METALLOPROTEASE MEP1 (AFU_ORTHOLOGUE AFUA_1G07730)-RELATED"/>
    <property type="match status" value="1"/>
</dbReference>
<feature type="chain" id="PRO_5008102002" evidence="10">
    <location>
        <begin position="18"/>
        <end position="292"/>
    </location>
</feature>
<keyword evidence="4" id="KW-0479">Metal-binding</keyword>